<evidence type="ECO:0000256" key="7">
    <source>
        <dbReference type="ARBA" id="ARBA00022989"/>
    </source>
</evidence>
<feature type="compositionally biased region" description="Basic residues" evidence="13">
    <location>
        <begin position="35"/>
        <end position="44"/>
    </location>
</feature>
<evidence type="ECO:0000313" key="17">
    <source>
        <dbReference type="Proteomes" id="UP001295444"/>
    </source>
</evidence>
<feature type="transmembrane region" description="Helical" evidence="14">
    <location>
        <begin position="144"/>
        <end position="170"/>
    </location>
</feature>
<dbReference type="GO" id="GO:0016787">
    <property type="term" value="F:hydrolase activity"/>
    <property type="evidence" value="ECO:0007669"/>
    <property type="project" value="UniProtKB-KW"/>
</dbReference>
<dbReference type="PRINTS" id="PR01537">
    <property type="entry name" value="INTRLKN1R1F"/>
</dbReference>
<comment type="subcellular location">
    <subcellularLocation>
        <location evidence="1">Membrane</location>
        <topology evidence="1">Single-pass type I membrane protein</topology>
    </subcellularLocation>
</comment>
<evidence type="ECO:0000256" key="12">
    <source>
        <dbReference type="ARBA" id="ARBA00023319"/>
    </source>
</evidence>
<evidence type="ECO:0000256" key="5">
    <source>
        <dbReference type="ARBA" id="ARBA00022737"/>
    </source>
</evidence>
<reference evidence="16" key="1">
    <citation type="submission" date="2022-03" db="EMBL/GenBank/DDBJ databases">
        <authorList>
            <person name="Alioto T."/>
            <person name="Alioto T."/>
            <person name="Gomez Garrido J."/>
        </authorList>
    </citation>
    <scope>NUCLEOTIDE SEQUENCE</scope>
</reference>
<evidence type="ECO:0000256" key="9">
    <source>
        <dbReference type="ARBA" id="ARBA00023157"/>
    </source>
</evidence>
<evidence type="ECO:0000256" key="2">
    <source>
        <dbReference type="ARBA" id="ARBA00009752"/>
    </source>
</evidence>
<evidence type="ECO:0000256" key="6">
    <source>
        <dbReference type="ARBA" id="ARBA00022801"/>
    </source>
</evidence>
<evidence type="ECO:0000313" key="16">
    <source>
        <dbReference type="EMBL" id="CAH2223270.1"/>
    </source>
</evidence>
<evidence type="ECO:0000256" key="3">
    <source>
        <dbReference type="ARBA" id="ARBA00022692"/>
    </source>
</evidence>
<keyword evidence="4" id="KW-0732">Signal</keyword>
<dbReference type="InterPro" id="IPR015621">
    <property type="entry name" value="IL-1_rcpt_fam"/>
</dbReference>
<evidence type="ECO:0000256" key="1">
    <source>
        <dbReference type="ARBA" id="ARBA00004479"/>
    </source>
</evidence>
<accession>A0AAD1VNK8</accession>
<keyword evidence="12" id="KW-0393">Immunoglobulin domain</keyword>
<keyword evidence="3 14" id="KW-0812">Transmembrane</keyword>
<evidence type="ECO:0000256" key="4">
    <source>
        <dbReference type="ARBA" id="ARBA00022729"/>
    </source>
</evidence>
<keyword evidence="8 14" id="KW-0472">Membrane</keyword>
<dbReference type="GO" id="GO:0042008">
    <property type="term" value="F:interleukin-18 receptor activity"/>
    <property type="evidence" value="ECO:0007669"/>
    <property type="project" value="TreeGrafter"/>
</dbReference>
<gene>
    <name evidence="16" type="ORF">PECUL_23A030875</name>
</gene>
<evidence type="ECO:0000259" key="15">
    <source>
        <dbReference type="PROSITE" id="PS50104"/>
    </source>
</evidence>
<dbReference type="PROSITE" id="PS50104">
    <property type="entry name" value="TIR"/>
    <property type="match status" value="1"/>
</dbReference>
<dbReference type="InterPro" id="IPR013783">
    <property type="entry name" value="Ig-like_fold"/>
</dbReference>
<keyword evidence="9" id="KW-1015">Disulfide bond</keyword>
<name>A0AAD1VNK8_PELCU</name>
<dbReference type="PANTHER" id="PTHR11890:SF23">
    <property type="entry name" value="INTERLEUKIN-18 RECEPTOR ACCESSORY PROTEIN"/>
    <property type="match status" value="1"/>
</dbReference>
<keyword evidence="5" id="KW-0677">Repeat</keyword>
<comment type="similarity">
    <text evidence="2">Belongs to the interleukin-1 receptor family.</text>
</comment>
<keyword evidence="7 14" id="KW-1133">Transmembrane helix</keyword>
<feature type="domain" description="TIR" evidence="15">
    <location>
        <begin position="191"/>
        <end position="348"/>
    </location>
</feature>
<evidence type="ECO:0000256" key="11">
    <source>
        <dbReference type="ARBA" id="ARBA00023180"/>
    </source>
</evidence>
<evidence type="ECO:0000256" key="8">
    <source>
        <dbReference type="ARBA" id="ARBA00023136"/>
    </source>
</evidence>
<dbReference type="SUPFAM" id="SSF52200">
    <property type="entry name" value="Toll/Interleukin receptor TIR domain"/>
    <property type="match status" value="1"/>
</dbReference>
<dbReference type="SMART" id="SM00255">
    <property type="entry name" value="TIR"/>
    <property type="match status" value="1"/>
</dbReference>
<dbReference type="Proteomes" id="UP001295444">
    <property type="component" value="Chromosome 01"/>
</dbReference>
<evidence type="ECO:0000256" key="13">
    <source>
        <dbReference type="SAM" id="MobiDB-lite"/>
    </source>
</evidence>
<dbReference type="AlphaFoldDB" id="A0AAD1VNK8"/>
<feature type="compositionally biased region" description="Polar residues" evidence="13">
    <location>
        <begin position="8"/>
        <end position="22"/>
    </location>
</feature>
<dbReference type="Gene3D" id="2.60.40.10">
    <property type="entry name" value="Immunoglobulins"/>
    <property type="match status" value="1"/>
</dbReference>
<dbReference type="EMBL" id="OW240912">
    <property type="protein sequence ID" value="CAH2223270.1"/>
    <property type="molecule type" value="Genomic_DNA"/>
</dbReference>
<dbReference type="Pfam" id="PF01582">
    <property type="entry name" value="TIR"/>
    <property type="match status" value="1"/>
</dbReference>
<dbReference type="GO" id="GO:0016020">
    <property type="term" value="C:membrane"/>
    <property type="evidence" value="ECO:0007669"/>
    <property type="project" value="UniProtKB-SubCell"/>
</dbReference>
<sequence length="382" mass="43517">MRVRSRQARGTQRMAQTVQAKSGGTDKAGQSMGHRQSKPIKGHNRPALSRHPPAWPRGSERVSARRPGAAAPTWPVWLIRQPREEAWAGNNEKDVEGTHCFLTTRINKVSLDELNDIYRCYAQNSVGNSTTVIKLVQKHTDIVFLVYVLSVSVAVLVFSLAGSGMIYFYWIEIVLVYRNYLSNDETIGDHKDFDAFISYAKHNWESDVEDSMNSYNEERFATQLLPSILEDKYQYKLCILERDILPGGAYIADVVGIIKRSRRVIFVLSQEYISGPSLFELEAAVKCSLEEEALRLILVKFKPFKVPETIPNVVKKALNSLPIVCWKEGTNKAAFHEAKFWNKIRYYMPVKHRKSKTESNVTEKTSFCNNGNSILMEQFLTS</sequence>
<feature type="region of interest" description="Disordered" evidence="13">
    <location>
        <begin position="1"/>
        <end position="68"/>
    </location>
</feature>
<keyword evidence="17" id="KW-1185">Reference proteome</keyword>
<dbReference type="Gene3D" id="3.40.50.10140">
    <property type="entry name" value="Toll/interleukin-1 receptor homology (TIR) domain"/>
    <property type="match status" value="1"/>
</dbReference>
<dbReference type="FunFam" id="3.40.50.10140:FF:000002">
    <property type="entry name" value="Interleukin 1 receptor accessory protein"/>
    <property type="match status" value="1"/>
</dbReference>
<organism evidence="16 17">
    <name type="scientific">Pelobates cultripes</name>
    <name type="common">Western spadefoot toad</name>
    <dbReference type="NCBI Taxonomy" id="61616"/>
    <lineage>
        <taxon>Eukaryota</taxon>
        <taxon>Metazoa</taxon>
        <taxon>Chordata</taxon>
        <taxon>Craniata</taxon>
        <taxon>Vertebrata</taxon>
        <taxon>Euteleostomi</taxon>
        <taxon>Amphibia</taxon>
        <taxon>Batrachia</taxon>
        <taxon>Anura</taxon>
        <taxon>Pelobatoidea</taxon>
        <taxon>Pelobatidae</taxon>
        <taxon>Pelobates</taxon>
    </lineage>
</organism>
<keyword evidence="10 16" id="KW-0675">Receptor</keyword>
<protein>
    <submittedName>
        <fullName evidence="16">Interleukin-18 receptor accessory</fullName>
    </submittedName>
</protein>
<evidence type="ECO:0000256" key="14">
    <source>
        <dbReference type="SAM" id="Phobius"/>
    </source>
</evidence>
<keyword evidence="11" id="KW-0325">Glycoprotein</keyword>
<dbReference type="InterPro" id="IPR000157">
    <property type="entry name" value="TIR_dom"/>
</dbReference>
<proteinExistence type="inferred from homology"/>
<dbReference type="InterPro" id="IPR035897">
    <property type="entry name" value="Toll_tir_struct_dom_sf"/>
</dbReference>
<keyword evidence="6" id="KW-0378">Hydrolase</keyword>
<dbReference type="PANTHER" id="PTHR11890">
    <property type="entry name" value="INTERLEUKIN-1 RECEPTOR FAMILY MEMBER"/>
    <property type="match status" value="1"/>
</dbReference>
<evidence type="ECO:0000256" key="10">
    <source>
        <dbReference type="ARBA" id="ARBA00023170"/>
    </source>
</evidence>